<dbReference type="SUPFAM" id="SSF52821">
    <property type="entry name" value="Rhodanese/Cell cycle control phosphatase"/>
    <property type="match status" value="2"/>
</dbReference>
<proteinExistence type="predicted"/>
<keyword evidence="1" id="KW-0677">Repeat</keyword>
<dbReference type="SMART" id="SM00450">
    <property type="entry name" value="RHOD"/>
    <property type="match status" value="2"/>
</dbReference>
<dbReference type="PANTHER" id="PTHR43855:SF1">
    <property type="entry name" value="THIOSULFATE SULFURTRANSFERASE"/>
    <property type="match status" value="1"/>
</dbReference>
<comment type="caution">
    <text evidence="5">The sequence shown here is derived from an EMBL/GenBank/DDBJ whole genome shotgun (WGS) entry which is preliminary data.</text>
</comment>
<dbReference type="RefSeq" id="WP_343757627.1">
    <property type="nucleotide sequence ID" value="NZ_BAAACG010000001.1"/>
</dbReference>
<evidence type="ECO:0000256" key="3">
    <source>
        <dbReference type="RuleBase" id="RU000507"/>
    </source>
</evidence>
<evidence type="ECO:0000256" key="2">
    <source>
        <dbReference type="ARBA" id="ARBA00047549"/>
    </source>
</evidence>
<comment type="catalytic activity">
    <reaction evidence="2">
        <text>thiosulfate + hydrogen cyanide = thiocyanate + sulfite + 2 H(+)</text>
        <dbReference type="Rhea" id="RHEA:16881"/>
        <dbReference type="ChEBI" id="CHEBI:15378"/>
        <dbReference type="ChEBI" id="CHEBI:17359"/>
        <dbReference type="ChEBI" id="CHEBI:18022"/>
        <dbReference type="ChEBI" id="CHEBI:18407"/>
        <dbReference type="ChEBI" id="CHEBI:33542"/>
        <dbReference type="EC" id="2.8.1.1"/>
    </reaction>
</comment>
<dbReference type="CDD" id="cd01449">
    <property type="entry name" value="TST_Repeat_2"/>
    <property type="match status" value="1"/>
</dbReference>
<dbReference type="InterPro" id="IPR001307">
    <property type="entry name" value="Thiosulphate_STrfase_CS"/>
</dbReference>
<evidence type="ECO:0000256" key="1">
    <source>
        <dbReference type="ARBA" id="ARBA00022737"/>
    </source>
</evidence>
<dbReference type="CDD" id="cd01448">
    <property type="entry name" value="TST_Repeat_1"/>
    <property type="match status" value="1"/>
</dbReference>
<accession>A0ABN1J893</accession>
<dbReference type="PROSITE" id="PS00683">
    <property type="entry name" value="RHODANESE_2"/>
    <property type="match status" value="1"/>
</dbReference>
<dbReference type="Proteomes" id="UP001501510">
    <property type="component" value="Unassembled WGS sequence"/>
</dbReference>
<dbReference type="Gene3D" id="3.40.250.10">
    <property type="entry name" value="Rhodanese-like domain"/>
    <property type="match status" value="2"/>
</dbReference>
<keyword evidence="6" id="KW-1185">Reference proteome</keyword>
<feature type="domain" description="Rhodanese" evidence="4">
    <location>
        <begin position="202"/>
        <end position="320"/>
    </location>
</feature>
<dbReference type="InterPro" id="IPR036873">
    <property type="entry name" value="Rhodanese-like_dom_sf"/>
</dbReference>
<evidence type="ECO:0000259" key="4">
    <source>
        <dbReference type="PROSITE" id="PS50206"/>
    </source>
</evidence>
<dbReference type="InterPro" id="IPR051126">
    <property type="entry name" value="Thiosulfate_sulfurtransferase"/>
</dbReference>
<dbReference type="PROSITE" id="PS50206">
    <property type="entry name" value="RHODANESE_3"/>
    <property type="match status" value="2"/>
</dbReference>
<dbReference type="PANTHER" id="PTHR43855">
    <property type="entry name" value="THIOSULFATE SULFURTRANSFERASE"/>
    <property type="match status" value="1"/>
</dbReference>
<dbReference type="EMBL" id="BAAACG010000001">
    <property type="protein sequence ID" value="GAA0731674.1"/>
    <property type="molecule type" value="Genomic_DNA"/>
</dbReference>
<keyword evidence="3" id="KW-0808">Transferase</keyword>
<name>A0ABN1J893_9CLOT</name>
<reference evidence="5 6" key="1">
    <citation type="journal article" date="2019" name="Int. J. Syst. Evol. Microbiol.">
        <title>The Global Catalogue of Microorganisms (GCM) 10K type strain sequencing project: providing services to taxonomists for standard genome sequencing and annotation.</title>
        <authorList>
            <consortium name="The Broad Institute Genomics Platform"/>
            <consortium name="The Broad Institute Genome Sequencing Center for Infectious Disease"/>
            <person name="Wu L."/>
            <person name="Ma J."/>
        </authorList>
    </citation>
    <scope>NUCLEOTIDE SEQUENCE [LARGE SCALE GENOMIC DNA]</scope>
    <source>
        <strain evidence="5 6">JCM 1407</strain>
    </source>
</reference>
<sequence>MKKIILGILVIILALGSVGCGRKVKSKTDSELEKQEKKYKSYLNKNVIISAKRAKQIIDKGGNISVIDIRKSGDYKEGHIKNAVNVWRPDYESEKYPFGGMRAEKEKVEKMLGNLGIDSNTFILLYDDKGDYDAARLWWILDMYGHDKSKIALIDGGINGWKASEFKETKEEPKIIKKEYKFKDKTDESKLATLKEVKEGIKDPNTIILDTRSIEEFKGDIKLKGAFRKGRIPSSLWIEYKDALNNKEGEDTTFKNIEELKKIYKAKGITKDKKIIVYCQSAVRSAHTTFVLTQLMGYKNVKNYDGSWIEWSYNKELPIKTGEDD</sequence>
<organism evidence="5 6">
    <name type="scientific">Clostridium oceanicum</name>
    <dbReference type="NCBI Taxonomy" id="1543"/>
    <lineage>
        <taxon>Bacteria</taxon>
        <taxon>Bacillati</taxon>
        <taxon>Bacillota</taxon>
        <taxon>Clostridia</taxon>
        <taxon>Eubacteriales</taxon>
        <taxon>Clostridiaceae</taxon>
        <taxon>Clostridium</taxon>
    </lineage>
</organism>
<dbReference type="Pfam" id="PF00581">
    <property type="entry name" value="Rhodanese"/>
    <property type="match status" value="2"/>
</dbReference>
<dbReference type="InterPro" id="IPR001763">
    <property type="entry name" value="Rhodanese-like_dom"/>
</dbReference>
<protein>
    <recommendedName>
        <fullName evidence="3">Sulfurtransferase</fullName>
    </recommendedName>
</protein>
<feature type="domain" description="Rhodanese" evidence="4">
    <location>
        <begin position="60"/>
        <end position="170"/>
    </location>
</feature>
<gene>
    <name evidence="5" type="ORF">GCM10008906_00410</name>
</gene>
<dbReference type="PROSITE" id="PS51257">
    <property type="entry name" value="PROKAR_LIPOPROTEIN"/>
    <property type="match status" value="1"/>
</dbReference>
<evidence type="ECO:0000313" key="5">
    <source>
        <dbReference type="EMBL" id="GAA0731674.1"/>
    </source>
</evidence>
<evidence type="ECO:0000313" key="6">
    <source>
        <dbReference type="Proteomes" id="UP001501510"/>
    </source>
</evidence>